<sequence>MRRFMLFVVIGLAFLQSYADIPNGYYNQAENCSGPVLKTKLHEIIEVGTRLSYGSGTNNTWWGFYITDQRPDGSVWDMYSTTVRYFSDRGNSVGGMNIEHSFAKSWWGGSKNDAYKDLYHLNPSDSEANSRRGSYPMGIVESPAHWENGSIKVGDNTYGNDYSSWCFEPEDQYKGDFARAYFYMATCYEDLTWAVSQVNAQHALSGDHYKVFKDWYIDLLLEWHRNDPVSQKEIDRQEAIYSLQHNRNPFIDYPCLVEYIWGNKEGESVDFNTLMSTSNPDYMSSNDKSGCTCEITTPTLTSPRSGSIVEVGNANLNETVSKSIEVVGVLVSENVQVSLSDSNANCFTINKNTFTAAELLDTASLTISYHPTALGEHTATLTFSSNELSRTTTVEIKGQCLAQLSEPVDADYYFATSNASEAQTKRFTVKGTNLASDITLSISGISAANFVLSETQLDKDLVMAGVEVVLTYLPAIGNQEATLSISSTDFETRTIGLHGVCSFSALEATDITDNGFTANWTNANVDNYVLDVYSKTVSGNEPVLLFEEETLSTEVVNSNDYLSTSGTVYDETSKGALRLGTGSGDGSLVLKNIDAPMGGTIYVKAQAYNNDASVLLVKHGSEILLEQDLSSNIEEYVIDFPALTESETIVLSQGVSDERVNLYAIRVEVGGETIVNVSVNGFPCSVGDVQEYAVTGLAHDTYYYTVTPQGLPVSEEITVRLDNGNSLVPTEHAAYQYYIYNGTLEVLHLGHDATVRLYDMYGRLLENKYHQMESCRMEMGQRGVYLLQIEENNQKTTIKLIY</sequence>
<dbReference type="Proteomes" id="UP000823641">
    <property type="component" value="Unassembled WGS sequence"/>
</dbReference>
<dbReference type="Gene3D" id="2.60.40.10">
    <property type="entry name" value="Immunoglobulins"/>
    <property type="match status" value="1"/>
</dbReference>
<evidence type="ECO:0000256" key="4">
    <source>
        <dbReference type="SAM" id="SignalP"/>
    </source>
</evidence>
<dbReference type="PANTHER" id="PTHR33607:SF2">
    <property type="entry name" value="ENDONUCLEASE-1"/>
    <property type="match status" value="1"/>
</dbReference>
<protein>
    <submittedName>
        <fullName evidence="5">Endonuclease</fullName>
    </submittedName>
</protein>
<feature type="signal peptide" evidence="4">
    <location>
        <begin position="1"/>
        <end position="19"/>
    </location>
</feature>
<dbReference type="AlphaFoldDB" id="A0A9D9HTF9"/>
<name>A0A9D9HTF9_9BACT</name>
<proteinExistence type="inferred from homology"/>
<evidence type="ECO:0000313" key="6">
    <source>
        <dbReference type="Proteomes" id="UP000823641"/>
    </source>
</evidence>
<reference evidence="5" key="1">
    <citation type="submission" date="2020-10" db="EMBL/GenBank/DDBJ databases">
        <authorList>
            <person name="Gilroy R."/>
        </authorList>
    </citation>
    <scope>NUCLEOTIDE SEQUENCE</scope>
    <source>
        <strain evidence="5">G3-3990</strain>
    </source>
</reference>
<keyword evidence="2" id="KW-0540">Nuclease</keyword>
<feature type="chain" id="PRO_5038826439" evidence="4">
    <location>
        <begin position="20"/>
        <end position="802"/>
    </location>
</feature>
<accession>A0A9D9HTF9</accession>
<evidence type="ECO:0000256" key="3">
    <source>
        <dbReference type="ARBA" id="ARBA00022801"/>
    </source>
</evidence>
<keyword evidence="3" id="KW-0378">Hydrolase</keyword>
<dbReference type="SUPFAM" id="SSF54060">
    <property type="entry name" value="His-Me finger endonucleases"/>
    <property type="match status" value="1"/>
</dbReference>
<dbReference type="Pfam" id="PF04231">
    <property type="entry name" value="Endonuclease_1"/>
    <property type="match status" value="1"/>
</dbReference>
<evidence type="ECO:0000256" key="2">
    <source>
        <dbReference type="ARBA" id="ARBA00022722"/>
    </source>
</evidence>
<keyword evidence="5" id="KW-0255">Endonuclease</keyword>
<dbReference type="GO" id="GO:0004519">
    <property type="term" value="F:endonuclease activity"/>
    <property type="evidence" value="ECO:0007669"/>
    <property type="project" value="UniProtKB-KW"/>
</dbReference>
<dbReference type="InterPro" id="IPR044925">
    <property type="entry name" value="His-Me_finger_sf"/>
</dbReference>
<evidence type="ECO:0000256" key="1">
    <source>
        <dbReference type="ARBA" id="ARBA00006429"/>
    </source>
</evidence>
<comment type="caution">
    <text evidence="5">The sequence shown here is derived from an EMBL/GenBank/DDBJ whole genome shotgun (WGS) entry which is preliminary data.</text>
</comment>
<dbReference type="EMBL" id="JADIMG010000045">
    <property type="protein sequence ID" value="MBO8459548.1"/>
    <property type="molecule type" value="Genomic_DNA"/>
</dbReference>
<dbReference type="InterPro" id="IPR007346">
    <property type="entry name" value="Endonuclease-I"/>
</dbReference>
<organism evidence="5 6">
    <name type="scientific">Candidatus Gallipaludibacter merdavium</name>
    <dbReference type="NCBI Taxonomy" id="2840839"/>
    <lineage>
        <taxon>Bacteria</taxon>
        <taxon>Pseudomonadati</taxon>
        <taxon>Bacteroidota</taxon>
        <taxon>Bacteroidia</taxon>
        <taxon>Bacteroidales</taxon>
        <taxon>Candidatus Gallipaludibacter</taxon>
    </lineage>
</organism>
<keyword evidence="4" id="KW-0732">Signal</keyword>
<comment type="similarity">
    <text evidence="1">Belongs to the EndA/NucM nuclease family.</text>
</comment>
<gene>
    <name evidence="5" type="ORF">IAA73_04345</name>
</gene>
<dbReference type="InterPro" id="IPR013783">
    <property type="entry name" value="Ig-like_fold"/>
</dbReference>
<reference evidence="5" key="2">
    <citation type="journal article" date="2021" name="PeerJ">
        <title>Extensive microbial diversity within the chicken gut microbiome revealed by metagenomics and culture.</title>
        <authorList>
            <person name="Gilroy R."/>
            <person name="Ravi A."/>
            <person name="Getino M."/>
            <person name="Pursley I."/>
            <person name="Horton D.L."/>
            <person name="Alikhan N.F."/>
            <person name="Baker D."/>
            <person name="Gharbi K."/>
            <person name="Hall N."/>
            <person name="Watson M."/>
            <person name="Adriaenssens E.M."/>
            <person name="Foster-Nyarko E."/>
            <person name="Jarju S."/>
            <person name="Secka A."/>
            <person name="Antonio M."/>
            <person name="Oren A."/>
            <person name="Chaudhuri R.R."/>
            <person name="La Ragione R."/>
            <person name="Hildebrand F."/>
            <person name="Pallen M.J."/>
        </authorList>
    </citation>
    <scope>NUCLEOTIDE SEQUENCE</scope>
    <source>
        <strain evidence="5">G3-3990</strain>
    </source>
</reference>
<dbReference type="GO" id="GO:0016787">
    <property type="term" value="F:hydrolase activity"/>
    <property type="evidence" value="ECO:0007669"/>
    <property type="project" value="UniProtKB-KW"/>
</dbReference>
<evidence type="ECO:0000313" key="5">
    <source>
        <dbReference type="EMBL" id="MBO8459548.1"/>
    </source>
</evidence>
<dbReference type="PANTHER" id="PTHR33607">
    <property type="entry name" value="ENDONUCLEASE-1"/>
    <property type="match status" value="1"/>
</dbReference>